<dbReference type="AlphaFoldDB" id="A0A1L7I716"/>
<evidence type="ECO:0000313" key="2">
    <source>
        <dbReference type="Proteomes" id="UP000186230"/>
    </source>
</evidence>
<dbReference type="EMBL" id="CP016359">
    <property type="protein sequence ID" value="APU69397.1"/>
    <property type="molecule type" value="Genomic_DNA"/>
</dbReference>
<organism evidence="1 2">
    <name type="scientific">Christiangramia flava JLT2011</name>
    <dbReference type="NCBI Taxonomy" id="1229726"/>
    <lineage>
        <taxon>Bacteria</taxon>
        <taxon>Pseudomonadati</taxon>
        <taxon>Bacteroidota</taxon>
        <taxon>Flavobacteriia</taxon>
        <taxon>Flavobacteriales</taxon>
        <taxon>Flavobacteriaceae</taxon>
        <taxon>Christiangramia</taxon>
    </lineage>
</organism>
<proteinExistence type="predicted"/>
<gene>
    <name evidence="1" type="ORF">GRFL_2673</name>
</gene>
<evidence type="ECO:0000313" key="1">
    <source>
        <dbReference type="EMBL" id="APU69397.1"/>
    </source>
</evidence>
<sequence length="279" mass="30195">MSLSLLLFSCSQDSEVSDMNVDEQNAMNLDEQVAAGMFDNSNLGIYEGVFTTLDGQNQATIRIEMDSKNNPLVMFVFPEGDMKSFRSNSKAAKNQINNLHFESDSFEFDFDVNDDGSNPVVSNITYMEKKGDVIIFKETSKSAVSPRTGTYSCIDCGTHPDLGVGKTQTFNAVLRDGVGSPESNWDFQFTLGSKVYLGTGAQSGCETAFGLTTCDVIGEGQGGSGPFYINGSHTYYSADAVSSCSRIEGNILYDSYFNNLDAELSFKTNGPTGEGNNCP</sequence>
<dbReference type="Proteomes" id="UP000186230">
    <property type="component" value="Chromosome"/>
</dbReference>
<protein>
    <submittedName>
        <fullName evidence="1">Uncharacterized protein</fullName>
    </submittedName>
</protein>
<name>A0A1L7I716_9FLAO</name>
<accession>A0A1L7I716</accession>
<dbReference type="STRING" id="1229726.GRFL_2673"/>
<reference evidence="1 2" key="1">
    <citation type="submission" date="2016-07" db="EMBL/GenBank/DDBJ databases">
        <title>Multi-omics approach to identify versatile polysaccharide utilization systems of a marine flavobacterium Gramella flava.</title>
        <authorList>
            <person name="Tang K."/>
        </authorList>
    </citation>
    <scope>NUCLEOTIDE SEQUENCE [LARGE SCALE GENOMIC DNA]</scope>
    <source>
        <strain evidence="1 2">JLT2011</strain>
    </source>
</reference>
<keyword evidence="2" id="KW-1185">Reference proteome</keyword>
<dbReference type="KEGG" id="gfl:GRFL_2673"/>